<dbReference type="EMBL" id="SDHZ01000002">
    <property type="protein sequence ID" value="RXK82925.1"/>
    <property type="molecule type" value="Genomic_DNA"/>
</dbReference>
<dbReference type="RefSeq" id="WP_129003729.1">
    <property type="nucleotide sequence ID" value="NZ_SDHZ01000002.1"/>
</dbReference>
<keyword evidence="1" id="KW-0472">Membrane</keyword>
<feature type="transmembrane region" description="Helical" evidence="1">
    <location>
        <begin position="102"/>
        <end position="124"/>
    </location>
</feature>
<proteinExistence type="predicted"/>
<evidence type="ECO:0000313" key="2">
    <source>
        <dbReference type="EMBL" id="RXK82925.1"/>
    </source>
</evidence>
<keyword evidence="1" id="KW-0812">Transmembrane</keyword>
<keyword evidence="1" id="KW-1133">Transmembrane helix</keyword>
<feature type="transmembrane region" description="Helical" evidence="1">
    <location>
        <begin position="179"/>
        <end position="198"/>
    </location>
</feature>
<feature type="transmembrane region" description="Helical" evidence="1">
    <location>
        <begin position="236"/>
        <end position="259"/>
    </location>
</feature>
<accession>A0A4Q1D3H7</accession>
<feature type="transmembrane region" description="Helical" evidence="1">
    <location>
        <begin position="58"/>
        <end position="82"/>
    </location>
</feature>
<evidence type="ECO:0000313" key="3">
    <source>
        <dbReference type="Proteomes" id="UP000290545"/>
    </source>
</evidence>
<name>A0A4Q1D3H7_9BACT</name>
<organism evidence="2 3">
    <name type="scientific">Filimonas effusa</name>
    <dbReference type="NCBI Taxonomy" id="2508721"/>
    <lineage>
        <taxon>Bacteria</taxon>
        <taxon>Pseudomonadati</taxon>
        <taxon>Bacteroidota</taxon>
        <taxon>Chitinophagia</taxon>
        <taxon>Chitinophagales</taxon>
        <taxon>Chitinophagaceae</taxon>
        <taxon>Filimonas</taxon>
    </lineage>
</organism>
<sequence>MSEQLNLKRLGLLIRNHWWENGRLYVLGIVSLIGLLAIVFGIAVVPEITVRSPFERNSYFQTAIIGLYVSGVIFASASCLSISGKTKRIYWFMLPASHLEKLLTLAFYTMIVFPIVYMTCYLGVQELVIALLPADKVAANETLVSFLCTRNDIEIIIPLFFGFQSFFLMGSIYFQRFGFIKTVIACAICMLLFVALMTKTQEMLAAPMPAYKVDWNGIEVVKRSQAFVRIYTYPDWIKILATVVASTAWAPAFLLVAWFRLKEREV</sequence>
<feature type="transmembrane region" description="Helical" evidence="1">
    <location>
        <begin position="24"/>
        <end position="46"/>
    </location>
</feature>
<evidence type="ECO:0000256" key="1">
    <source>
        <dbReference type="SAM" id="Phobius"/>
    </source>
</evidence>
<feature type="transmembrane region" description="Helical" evidence="1">
    <location>
        <begin position="155"/>
        <end position="174"/>
    </location>
</feature>
<dbReference type="OrthoDB" id="1523880at2"/>
<protein>
    <submittedName>
        <fullName evidence="2">Uncharacterized protein</fullName>
    </submittedName>
</protein>
<dbReference type="AlphaFoldDB" id="A0A4Q1D3H7"/>
<keyword evidence="3" id="KW-1185">Reference proteome</keyword>
<gene>
    <name evidence="2" type="ORF">ESB13_12415</name>
</gene>
<dbReference type="Proteomes" id="UP000290545">
    <property type="component" value="Unassembled WGS sequence"/>
</dbReference>
<reference evidence="2 3" key="1">
    <citation type="submission" date="2019-01" db="EMBL/GenBank/DDBJ databases">
        <title>Filimonas sp. strain TTM-71.</title>
        <authorList>
            <person name="Chen W.-M."/>
        </authorList>
    </citation>
    <scope>NUCLEOTIDE SEQUENCE [LARGE SCALE GENOMIC DNA]</scope>
    <source>
        <strain evidence="2 3">TTM-71</strain>
    </source>
</reference>
<comment type="caution">
    <text evidence="2">The sequence shown here is derived from an EMBL/GenBank/DDBJ whole genome shotgun (WGS) entry which is preliminary data.</text>
</comment>